<sequence>MEGPAREARPEDGAGPAAGREDLSSRIKEQKIVVDELSNLKKNRYTGSNRTATYSFLPIEQKCFLKAKIYWMS</sequence>
<proteinExistence type="predicted"/>
<feature type="compositionally biased region" description="Basic and acidic residues" evidence="1">
    <location>
        <begin position="1"/>
        <end position="12"/>
    </location>
</feature>
<dbReference type="Pfam" id="PF21975">
    <property type="entry name" value="ASNSD1-SEP"/>
    <property type="match status" value="1"/>
</dbReference>
<evidence type="ECO:0000313" key="3">
    <source>
        <dbReference type="Proteomes" id="UP001314169"/>
    </source>
</evidence>
<accession>A0ABP0AE02</accession>
<keyword evidence="3" id="KW-1185">Reference proteome</keyword>
<feature type="region of interest" description="Disordered" evidence="1">
    <location>
        <begin position="1"/>
        <end position="26"/>
    </location>
</feature>
<reference evidence="2" key="1">
    <citation type="submission" date="2023-12" db="EMBL/GenBank/DDBJ databases">
        <authorList>
            <person name="Brown T."/>
        </authorList>
    </citation>
    <scope>NUCLEOTIDE SEQUENCE</scope>
</reference>
<dbReference type="Proteomes" id="UP001314169">
    <property type="component" value="Chromosome 8"/>
</dbReference>
<evidence type="ECO:0000256" key="1">
    <source>
        <dbReference type="SAM" id="MobiDB-lite"/>
    </source>
</evidence>
<protein>
    <submittedName>
        <fullName evidence="2">Uncharacterized protein</fullName>
    </submittedName>
</protein>
<evidence type="ECO:0000313" key="2">
    <source>
        <dbReference type="EMBL" id="CAK6448074.1"/>
    </source>
</evidence>
<dbReference type="EMBL" id="OY882865">
    <property type="protein sequence ID" value="CAK6448074.1"/>
    <property type="molecule type" value="Genomic_DNA"/>
</dbReference>
<name>A0ABP0AE02_PIPNA</name>
<organism evidence="2 3">
    <name type="scientific">Pipistrellus nathusii</name>
    <name type="common">Nathusius' pipistrelle</name>
    <dbReference type="NCBI Taxonomy" id="59473"/>
    <lineage>
        <taxon>Eukaryota</taxon>
        <taxon>Metazoa</taxon>
        <taxon>Chordata</taxon>
        <taxon>Craniata</taxon>
        <taxon>Vertebrata</taxon>
        <taxon>Euteleostomi</taxon>
        <taxon>Mammalia</taxon>
        <taxon>Eutheria</taxon>
        <taxon>Laurasiatheria</taxon>
        <taxon>Chiroptera</taxon>
        <taxon>Yangochiroptera</taxon>
        <taxon>Vespertilionidae</taxon>
        <taxon>Pipistrellus</taxon>
    </lineage>
</organism>
<gene>
    <name evidence="2" type="ORF">MPIPNATIZW_LOCUS16380</name>
</gene>
<dbReference type="InterPro" id="IPR054148">
    <property type="entry name" value="ASNSD1-SEP"/>
</dbReference>